<keyword evidence="2" id="KW-1185">Reference proteome</keyword>
<organism evidence="1 2">
    <name type="scientific">Trichonephila clavipes</name>
    <name type="common">Golden silk orbweaver</name>
    <name type="synonym">Nephila clavipes</name>
    <dbReference type="NCBI Taxonomy" id="2585209"/>
    <lineage>
        <taxon>Eukaryota</taxon>
        <taxon>Metazoa</taxon>
        <taxon>Ecdysozoa</taxon>
        <taxon>Arthropoda</taxon>
        <taxon>Chelicerata</taxon>
        <taxon>Arachnida</taxon>
        <taxon>Araneae</taxon>
        <taxon>Araneomorphae</taxon>
        <taxon>Entelegynae</taxon>
        <taxon>Araneoidea</taxon>
        <taxon>Nephilidae</taxon>
        <taxon>Trichonephila</taxon>
    </lineage>
</organism>
<reference evidence="1" key="1">
    <citation type="submission" date="2020-08" db="EMBL/GenBank/DDBJ databases">
        <title>Multicomponent nature underlies the extraordinary mechanical properties of spider dragline silk.</title>
        <authorList>
            <person name="Kono N."/>
            <person name="Nakamura H."/>
            <person name="Mori M."/>
            <person name="Yoshida Y."/>
            <person name="Ohtoshi R."/>
            <person name="Malay A.D."/>
            <person name="Moran D.A.P."/>
            <person name="Tomita M."/>
            <person name="Numata K."/>
            <person name="Arakawa K."/>
        </authorList>
    </citation>
    <scope>NUCLEOTIDE SEQUENCE</scope>
</reference>
<evidence type="ECO:0000313" key="1">
    <source>
        <dbReference type="EMBL" id="GFY33646.1"/>
    </source>
</evidence>
<name>A0A8X7BJ33_TRICX</name>
<dbReference type="Proteomes" id="UP000887159">
    <property type="component" value="Unassembled WGS sequence"/>
</dbReference>
<proteinExistence type="predicted"/>
<dbReference type="AlphaFoldDB" id="A0A8X7BJ33"/>
<protein>
    <submittedName>
        <fullName evidence="1">Uncharacterized protein</fullName>
    </submittedName>
</protein>
<accession>A0A8X7BJ33</accession>
<comment type="caution">
    <text evidence="1">The sequence shown here is derived from an EMBL/GenBank/DDBJ whole genome shotgun (WGS) entry which is preliminary data.</text>
</comment>
<gene>
    <name evidence="1" type="ORF">TNCV_4593581</name>
</gene>
<evidence type="ECO:0000313" key="2">
    <source>
        <dbReference type="Proteomes" id="UP000887159"/>
    </source>
</evidence>
<sequence length="87" mass="9610">MTIIYGRVDLNPHGWKTNPYAISITAFFKNVSSKWKAISGSPLPPILTIIYSPVNLCVVLSPARPLSTTPGSFLLYEQQKSFAGNFH</sequence>
<dbReference type="EMBL" id="BMAU01021418">
    <property type="protein sequence ID" value="GFY33646.1"/>
    <property type="molecule type" value="Genomic_DNA"/>
</dbReference>